<dbReference type="Proteomes" id="UP001609175">
    <property type="component" value="Unassembled WGS sequence"/>
</dbReference>
<comment type="caution">
    <text evidence="2">The sequence shown here is derived from an EMBL/GenBank/DDBJ whole genome shotgun (WGS) entry which is preliminary data.</text>
</comment>
<accession>A0ABW7KCW4</accession>
<evidence type="ECO:0000313" key="1">
    <source>
        <dbReference type="EMBL" id="MFH5208087.1"/>
    </source>
</evidence>
<dbReference type="RefSeq" id="WP_395113517.1">
    <property type="nucleotide sequence ID" value="NZ_JBIMSN010000181.1"/>
</dbReference>
<evidence type="ECO:0000313" key="3">
    <source>
        <dbReference type="Proteomes" id="UP001609175"/>
    </source>
</evidence>
<sequence length="142" mass="15942">MAITRLTGGWVRYNSEYQNGKRTDYWLDGFPAGTTDDERRRGRGVDKRISPILDYDARGIGPIEWINATHDRAVILAADGGWHQGGEFHVWYSAGGSTLPREITPHVIFGPRIVSGDNVGWQEQLDQAVQQVQDYLGIDEVD</sequence>
<evidence type="ECO:0000313" key="2">
    <source>
        <dbReference type="EMBL" id="MFH5232963.1"/>
    </source>
</evidence>
<dbReference type="EMBL" id="JBIMSN010000181">
    <property type="protein sequence ID" value="MFH5232963.1"/>
    <property type="molecule type" value="Genomic_DNA"/>
</dbReference>
<evidence type="ECO:0000313" key="4">
    <source>
        <dbReference type="Proteomes" id="UP001609219"/>
    </source>
</evidence>
<keyword evidence="4" id="KW-1185">Reference proteome</keyword>
<reference evidence="3 4" key="1">
    <citation type="submission" date="2024-10" db="EMBL/GenBank/DDBJ databases">
        <authorList>
            <person name="Riesco R."/>
        </authorList>
    </citation>
    <scope>NUCLEOTIDE SEQUENCE [LARGE SCALE GENOMIC DNA]</scope>
    <source>
        <strain evidence="1 3">NCIMB 15449</strain>
        <strain evidence="2 4">NCIMB 15450</strain>
    </source>
</reference>
<name>A0ABW7KCW4_9NOCA</name>
<organism evidence="2 4">
    <name type="scientific">Antrihabitans spumae</name>
    <dbReference type="NCBI Taxonomy" id="3373370"/>
    <lineage>
        <taxon>Bacteria</taxon>
        <taxon>Bacillati</taxon>
        <taxon>Actinomycetota</taxon>
        <taxon>Actinomycetes</taxon>
        <taxon>Mycobacteriales</taxon>
        <taxon>Nocardiaceae</taxon>
        <taxon>Antrihabitans</taxon>
    </lineage>
</organism>
<dbReference type="EMBL" id="JBIMSO010000035">
    <property type="protein sequence ID" value="MFH5208087.1"/>
    <property type="molecule type" value="Genomic_DNA"/>
</dbReference>
<proteinExistence type="predicted"/>
<gene>
    <name evidence="1" type="ORF">ACHIPZ_07660</name>
    <name evidence="2" type="ORF">ACHIRB_31010</name>
</gene>
<dbReference type="Proteomes" id="UP001609219">
    <property type="component" value="Unassembled WGS sequence"/>
</dbReference>
<protein>
    <submittedName>
        <fullName evidence="2">Uncharacterized protein</fullName>
    </submittedName>
</protein>